<name>X1CQ28_9ZZZZ</name>
<reference evidence="3" key="1">
    <citation type="journal article" date="2014" name="Front. Microbiol.">
        <title>High frequency of phylogenetically diverse reductive dehalogenase-homologous genes in deep subseafloor sedimentary metagenomes.</title>
        <authorList>
            <person name="Kawai M."/>
            <person name="Futagami T."/>
            <person name="Toyoda A."/>
            <person name="Takaki Y."/>
            <person name="Nishi S."/>
            <person name="Hori S."/>
            <person name="Arai W."/>
            <person name="Tsubouchi T."/>
            <person name="Morono Y."/>
            <person name="Uchiyama I."/>
            <person name="Ito T."/>
            <person name="Fujiyama A."/>
            <person name="Inagaki F."/>
            <person name="Takami H."/>
        </authorList>
    </citation>
    <scope>NUCLEOTIDE SEQUENCE</scope>
    <source>
        <strain evidence="3">Expedition CK06-06</strain>
    </source>
</reference>
<dbReference type="GO" id="GO:0003676">
    <property type="term" value="F:nucleic acid binding"/>
    <property type="evidence" value="ECO:0007669"/>
    <property type="project" value="InterPro"/>
</dbReference>
<evidence type="ECO:0000256" key="1">
    <source>
        <dbReference type="SAM" id="MobiDB-lite"/>
    </source>
</evidence>
<dbReference type="CDD" id="cd00085">
    <property type="entry name" value="HNHc"/>
    <property type="match status" value="1"/>
</dbReference>
<dbReference type="EMBL" id="BART01025223">
    <property type="protein sequence ID" value="GAG98248.1"/>
    <property type="molecule type" value="Genomic_DNA"/>
</dbReference>
<protein>
    <recommendedName>
        <fullName evidence="2">HNH nuclease domain-containing protein</fullName>
    </recommendedName>
</protein>
<dbReference type="Gene3D" id="1.10.30.50">
    <property type="match status" value="1"/>
</dbReference>
<gene>
    <name evidence="3" type="ORF">S01H4_45323</name>
</gene>
<dbReference type="SMART" id="SM00507">
    <property type="entry name" value="HNHc"/>
    <property type="match status" value="1"/>
</dbReference>
<dbReference type="Pfam" id="PF01844">
    <property type="entry name" value="HNH"/>
    <property type="match status" value="1"/>
</dbReference>
<dbReference type="InterPro" id="IPR002711">
    <property type="entry name" value="HNH"/>
</dbReference>
<accession>X1CQ28</accession>
<dbReference type="GO" id="GO:0004519">
    <property type="term" value="F:endonuclease activity"/>
    <property type="evidence" value="ECO:0007669"/>
    <property type="project" value="InterPro"/>
</dbReference>
<organism evidence="3">
    <name type="scientific">marine sediment metagenome</name>
    <dbReference type="NCBI Taxonomy" id="412755"/>
    <lineage>
        <taxon>unclassified sequences</taxon>
        <taxon>metagenomes</taxon>
        <taxon>ecological metagenomes</taxon>
    </lineage>
</organism>
<dbReference type="InterPro" id="IPR003615">
    <property type="entry name" value="HNH_nuc"/>
</dbReference>
<evidence type="ECO:0000313" key="3">
    <source>
        <dbReference type="EMBL" id="GAG98248.1"/>
    </source>
</evidence>
<feature type="domain" description="HNH nuclease" evidence="2">
    <location>
        <begin position="8"/>
        <end position="60"/>
    </location>
</feature>
<feature type="region of interest" description="Disordered" evidence="1">
    <location>
        <begin position="59"/>
        <end position="82"/>
    </location>
</feature>
<sequence>MSGNDPDVCRKDQCGAWICRKYYGNRESQYGWEIDHIKPESEEGGDELSNLRPLQWENNARKQEGRLTCPVTASGKNNISSN</sequence>
<dbReference type="AlphaFoldDB" id="X1CQ28"/>
<evidence type="ECO:0000259" key="2">
    <source>
        <dbReference type="SMART" id="SM00507"/>
    </source>
</evidence>
<comment type="caution">
    <text evidence="3">The sequence shown here is derived from an EMBL/GenBank/DDBJ whole genome shotgun (WGS) entry which is preliminary data.</text>
</comment>
<proteinExistence type="predicted"/>
<dbReference type="GO" id="GO:0008270">
    <property type="term" value="F:zinc ion binding"/>
    <property type="evidence" value="ECO:0007669"/>
    <property type="project" value="InterPro"/>
</dbReference>